<dbReference type="EMBL" id="CAJNOR010009590">
    <property type="protein sequence ID" value="CAF1646142.1"/>
    <property type="molecule type" value="Genomic_DNA"/>
</dbReference>
<evidence type="ECO:0000256" key="6">
    <source>
        <dbReference type="ARBA" id="ARBA00022840"/>
    </source>
</evidence>
<dbReference type="PANTHER" id="PTHR24223:SF456">
    <property type="entry name" value="MULTIDRUG RESISTANCE-ASSOCIATED PROTEIN LETHAL(2)03659"/>
    <property type="match status" value="1"/>
</dbReference>
<dbReference type="EMBL" id="CAJNOJ010000366">
    <property type="protein sequence ID" value="CAF1419134.1"/>
    <property type="molecule type" value="Genomic_DNA"/>
</dbReference>
<evidence type="ECO:0000256" key="9">
    <source>
        <dbReference type="SAM" id="Phobius"/>
    </source>
</evidence>
<evidence type="ECO:0000256" key="3">
    <source>
        <dbReference type="ARBA" id="ARBA00022448"/>
    </source>
</evidence>
<organism evidence="11 14">
    <name type="scientific">Adineta ricciae</name>
    <name type="common">Rotifer</name>
    <dbReference type="NCBI Taxonomy" id="249248"/>
    <lineage>
        <taxon>Eukaryota</taxon>
        <taxon>Metazoa</taxon>
        <taxon>Spiralia</taxon>
        <taxon>Gnathifera</taxon>
        <taxon>Rotifera</taxon>
        <taxon>Eurotatoria</taxon>
        <taxon>Bdelloidea</taxon>
        <taxon>Adinetida</taxon>
        <taxon>Adinetidae</taxon>
        <taxon>Adineta</taxon>
    </lineage>
</organism>
<evidence type="ECO:0000259" key="10">
    <source>
        <dbReference type="PROSITE" id="PS50929"/>
    </source>
</evidence>
<gene>
    <name evidence="11" type="ORF">EDS130_LOCUS37328</name>
    <name evidence="12" type="ORF">XAT740_LOCUS54162</name>
</gene>
<dbReference type="PROSITE" id="PS50929">
    <property type="entry name" value="ABC_TM1F"/>
    <property type="match status" value="1"/>
</dbReference>
<dbReference type="SUPFAM" id="SSF90123">
    <property type="entry name" value="ABC transporter transmembrane region"/>
    <property type="match status" value="1"/>
</dbReference>
<comment type="caution">
    <text evidence="11">The sequence shown here is derived from an EMBL/GenBank/DDBJ whole genome shotgun (WGS) entry which is preliminary data.</text>
</comment>
<keyword evidence="3" id="KW-0813">Transport</keyword>
<dbReference type="Pfam" id="PF00664">
    <property type="entry name" value="ABC_membrane"/>
    <property type="match status" value="1"/>
</dbReference>
<dbReference type="Proteomes" id="UP000663828">
    <property type="component" value="Unassembled WGS sequence"/>
</dbReference>
<dbReference type="GO" id="GO:0005524">
    <property type="term" value="F:ATP binding"/>
    <property type="evidence" value="ECO:0007669"/>
    <property type="project" value="UniProtKB-KW"/>
</dbReference>
<feature type="transmembrane region" description="Helical" evidence="9">
    <location>
        <begin position="336"/>
        <end position="357"/>
    </location>
</feature>
<evidence type="ECO:0000313" key="13">
    <source>
        <dbReference type="Proteomes" id="UP000663828"/>
    </source>
</evidence>
<keyword evidence="4 9" id="KW-0812">Transmembrane</keyword>
<dbReference type="AlphaFoldDB" id="A0A815M7C4"/>
<evidence type="ECO:0000313" key="14">
    <source>
        <dbReference type="Proteomes" id="UP000663852"/>
    </source>
</evidence>
<comment type="subcellular location">
    <subcellularLocation>
        <location evidence="1">Membrane</location>
        <topology evidence="1">Multi-pass membrane protein</topology>
    </subcellularLocation>
</comment>
<dbReference type="Proteomes" id="UP000663852">
    <property type="component" value="Unassembled WGS sequence"/>
</dbReference>
<keyword evidence="13" id="KW-1185">Reference proteome</keyword>
<keyword evidence="7 9" id="KW-1133">Transmembrane helix</keyword>
<comment type="similarity">
    <text evidence="2">Belongs to the ABC transporter superfamily. ABCC family. Conjugate transporter (TC 3.A.1.208) subfamily.</text>
</comment>
<evidence type="ECO:0000256" key="7">
    <source>
        <dbReference type="ARBA" id="ARBA00022989"/>
    </source>
</evidence>
<dbReference type="Gene3D" id="1.20.1560.10">
    <property type="entry name" value="ABC transporter type 1, transmembrane domain"/>
    <property type="match status" value="1"/>
</dbReference>
<evidence type="ECO:0000256" key="4">
    <source>
        <dbReference type="ARBA" id="ARBA00022692"/>
    </source>
</evidence>
<protein>
    <recommendedName>
        <fullName evidence="10">ABC transmembrane type-1 domain-containing protein</fullName>
    </recommendedName>
</protein>
<dbReference type="PANTHER" id="PTHR24223">
    <property type="entry name" value="ATP-BINDING CASSETTE SUB-FAMILY C"/>
    <property type="match status" value="1"/>
</dbReference>
<name>A0A815M7C4_ADIRI</name>
<feature type="transmembrane region" description="Helical" evidence="9">
    <location>
        <begin position="149"/>
        <end position="171"/>
    </location>
</feature>
<dbReference type="InterPro" id="IPR036640">
    <property type="entry name" value="ABC1_TM_sf"/>
</dbReference>
<keyword evidence="5" id="KW-0547">Nucleotide-binding</keyword>
<dbReference type="InterPro" id="IPR050173">
    <property type="entry name" value="ABC_transporter_C-like"/>
</dbReference>
<dbReference type="InterPro" id="IPR011527">
    <property type="entry name" value="ABC1_TM_dom"/>
</dbReference>
<feature type="transmembrane region" description="Helical" evidence="9">
    <location>
        <begin position="105"/>
        <end position="129"/>
    </location>
</feature>
<dbReference type="CDD" id="cd18579">
    <property type="entry name" value="ABC_6TM_ABCC_D1"/>
    <property type="match status" value="1"/>
</dbReference>
<keyword evidence="6" id="KW-0067">ATP-binding</keyword>
<dbReference type="GO" id="GO:0140359">
    <property type="term" value="F:ABC-type transporter activity"/>
    <property type="evidence" value="ECO:0007669"/>
    <property type="project" value="InterPro"/>
</dbReference>
<evidence type="ECO:0000256" key="1">
    <source>
        <dbReference type="ARBA" id="ARBA00004141"/>
    </source>
</evidence>
<feature type="transmembrane region" description="Helical" evidence="9">
    <location>
        <begin position="237"/>
        <end position="265"/>
    </location>
</feature>
<proteinExistence type="inferred from homology"/>
<evidence type="ECO:0000256" key="2">
    <source>
        <dbReference type="ARBA" id="ARBA00009726"/>
    </source>
</evidence>
<dbReference type="GO" id="GO:0016020">
    <property type="term" value="C:membrane"/>
    <property type="evidence" value="ECO:0007669"/>
    <property type="project" value="UniProtKB-SubCell"/>
</dbReference>
<feature type="domain" description="ABC transmembrane type-1" evidence="10">
    <location>
        <begin position="108"/>
        <end position="357"/>
    </location>
</feature>
<evidence type="ECO:0000313" key="12">
    <source>
        <dbReference type="EMBL" id="CAF1646142.1"/>
    </source>
</evidence>
<evidence type="ECO:0000256" key="8">
    <source>
        <dbReference type="ARBA" id="ARBA00023136"/>
    </source>
</evidence>
<sequence length="379" mass="44260">MSSDEECELLISNKTKCYDASELHPRQSSRLEWAESSWTRWFHLVLWWWVSPVLSLGYKRALTDDDFDNLPHDDECSVLLNKMLMYDWMKTTTLVVIAQAFWKQFVYVGLLLIPLMIARIAQPILLLHIVSFIDNDQQNSSITSPIAGYFYAITLFLCALSQIVLYQQYFFRSARIGLRIRNALISLIHTRLLSINITSLNETTAAQIINLVANDATKFEDFSMYFSYLWDTPLQAIIIYGILCWLIGPLLALFGYLVLTVFIILQGIFSRQFSRFRETTIVWVDKRIQAFEEIINGYHIIKMYNWEEPMKRRVLEIRQHEFTSIQYASYLRAFNIALFFAIMPIMALVTCGGAFLINKPLHRIIHQVRSLQCLCEQRG</sequence>
<keyword evidence="8 9" id="KW-0472">Membrane</keyword>
<dbReference type="InterPro" id="IPR044746">
    <property type="entry name" value="ABCC_6TM_D1"/>
</dbReference>
<evidence type="ECO:0000256" key="5">
    <source>
        <dbReference type="ARBA" id="ARBA00022741"/>
    </source>
</evidence>
<evidence type="ECO:0000313" key="11">
    <source>
        <dbReference type="EMBL" id="CAF1419134.1"/>
    </source>
</evidence>
<accession>A0A815M7C4</accession>
<reference evidence="11" key="1">
    <citation type="submission" date="2021-02" db="EMBL/GenBank/DDBJ databases">
        <authorList>
            <person name="Nowell W R."/>
        </authorList>
    </citation>
    <scope>NUCLEOTIDE SEQUENCE</scope>
</reference>
<dbReference type="OrthoDB" id="6500128at2759"/>